<dbReference type="InterPro" id="IPR036661">
    <property type="entry name" value="Luciferase-like_sf"/>
</dbReference>
<name>A0ABW6R0A3_9NOCA</name>
<evidence type="ECO:0000256" key="2">
    <source>
        <dbReference type="ARBA" id="ARBA00022643"/>
    </source>
</evidence>
<dbReference type="InterPro" id="IPR016215">
    <property type="entry name" value="NTA_MOA"/>
</dbReference>
<dbReference type="Pfam" id="PF00296">
    <property type="entry name" value="Bac_luciferase"/>
    <property type="match status" value="1"/>
</dbReference>
<sequence>MSVVLFTRLTTASSGGATGRTAFVLAHQRARAAQLAGIDALLLDDRQSVKPGGPAELEAGTLAAALAVVTTGIGLVPAICAQHLAPYHVARLLATLDHLSGGRAGWELRASTEDGETANYHGDGPAPVDRQLSRAAEFTDVLCGLWDSFDDDAFLRDRASGVYFLPERLHTLDHRGGHFEVAGPLNIARAPQGYPVLVRRADSPGAVADAGRVADVVIVPADQASEISGAVIESALGAGRARTDVVILLEQVADTPVDQLIRLTESDLVDGFSLLPPADRPVDDAFTSVLNTAITLRRTVSGTQARTLRARLGLRRPIGKRPAA</sequence>
<keyword evidence="8" id="KW-1185">Reference proteome</keyword>
<accession>A0ABW6R0A3</accession>
<evidence type="ECO:0000313" key="7">
    <source>
        <dbReference type="EMBL" id="MFF3226943.1"/>
    </source>
</evidence>
<dbReference type="EMBL" id="JBIAPI010000009">
    <property type="protein sequence ID" value="MFF3226943.1"/>
    <property type="molecule type" value="Genomic_DNA"/>
</dbReference>
<comment type="caution">
    <text evidence="7">The sequence shown here is derived from an EMBL/GenBank/DDBJ whole genome shotgun (WGS) entry which is preliminary data.</text>
</comment>
<evidence type="ECO:0000259" key="6">
    <source>
        <dbReference type="Pfam" id="PF00296"/>
    </source>
</evidence>
<organism evidence="7 8">
    <name type="scientific">Nocardia suismassiliense</name>
    <dbReference type="NCBI Taxonomy" id="2077092"/>
    <lineage>
        <taxon>Bacteria</taxon>
        <taxon>Bacillati</taxon>
        <taxon>Actinomycetota</taxon>
        <taxon>Actinomycetes</taxon>
        <taxon>Mycobacteriales</taxon>
        <taxon>Nocardiaceae</taxon>
        <taxon>Nocardia</taxon>
    </lineage>
</organism>
<evidence type="ECO:0000256" key="3">
    <source>
        <dbReference type="ARBA" id="ARBA00023002"/>
    </source>
</evidence>
<proteinExistence type="inferred from homology"/>
<keyword evidence="2" id="KW-0288">FMN</keyword>
<evidence type="ECO:0000256" key="5">
    <source>
        <dbReference type="ARBA" id="ARBA00033748"/>
    </source>
</evidence>
<keyword evidence="1" id="KW-0285">Flavoprotein</keyword>
<comment type="similarity">
    <text evidence="5">Belongs to the NtaA/SnaA/DszA monooxygenase family.</text>
</comment>
<gene>
    <name evidence="7" type="ORF">ACFYV7_29395</name>
</gene>
<dbReference type="SUPFAM" id="SSF51679">
    <property type="entry name" value="Bacterial luciferase-like"/>
    <property type="match status" value="1"/>
</dbReference>
<dbReference type="InterPro" id="IPR011251">
    <property type="entry name" value="Luciferase-like_dom"/>
</dbReference>
<dbReference type="PIRSF" id="PIRSF000337">
    <property type="entry name" value="NTA_MOA"/>
    <property type="match status" value="1"/>
</dbReference>
<dbReference type="PANTHER" id="PTHR30011:SF16">
    <property type="entry name" value="C2H2 FINGER DOMAIN TRANSCRIPTION FACTOR (EUROFUNG)-RELATED"/>
    <property type="match status" value="1"/>
</dbReference>
<dbReference type="RefSeq" id="WP_387722609.1">
    <property type="nucleotide sequence ID" value="NZ_JBIAPI010000009.1"/>
</dbReference>
<protein>
    <submittedName>
        <fullName evidence="7">LLM class flavin-dependent oxidoreductase</fullName>
    </submittedName>
</protein>
<evidence type="ECO:0000256" key="4">
    <source>
        <dbReference type="ARBA" id="ARBA00023033"/>
    </source>
</evidence>
<evidence type="ECO:0000313" key="8">
    <source>
        <dbReference type="Proteomes" id="UP001601948"/>
    </source>
</evidence>
<evidence type="ECO:0000256" key="1">
    <source>
        <dbReference type="ARBA" id="ARBA00022630"/>
    </source>
</evidence>
<dbReference type="InterPro" id="IPR051260">
    <property type="entry name" value="Diverse_substr_monoxygenases"/>
</dbReference>
<keyword evidence="4" id="KW-0503">Monooxygenase</keyword>
<dbReference type="PANTHER" id="PTHR30011">
    <property type="entry name" value="ALKANESULFONATE MONOOXYGENASE-RELATED"/>
    <property type="match status" value="1"/>
</dbReference>
<dbReference type="Gene3D" id="3.20.20.30">
    <property type="entry name" value="Luciferase-like domain"/>
    <property type="match status" value="1"/>
</dbReference>
<reference evidence="7 8" key="1">
    <citation type="submission" date="2024-10" db="EMBL/GenBank/DDBJ databases">
        <title>The Natural Products Discovery Center: Release of the First 8490 Sequenced Strains for Exploring Actinobacteria Biosynthetic Diversity.</title>
        <authorList>
            <person name="Kalkreuter E."/>
            <person name="Kautsar S.A."/>
            <person name="Yang D."/>
            <person name="Bader C.D."/>
            <person name="Teijaro C.N."/>
            <person name="Fluegel L."/>
            <person name="Davis C.M."/>
            <person name="Simpson J.R."/>
            <person name="Lauterbach L."/>
            <person name="Steele A.D."/>
            <person name="Gui C."/>
            <person name="Meng S."/>
            <person name="Li G."/>
            <person name="Viehrig K."/>
            <person name="Ye F."/>
            <person name="Su P."/>
            <person name="Kiefer A.F."/>
            <person name="Nichols A."/>
            <person name="Cepeda A.J."/>
            <person name="Yan W."/>
            <person name="Fan B."/>
            <person name="Jiang Y."/>
            <person name="Adhikari A."/>
            <person name="Zheng C.-J."/>
            <person name="Schuster L."/>
            <person name="Cowan T.M."/>
            <person name="Smanski M.J."/>
            <person name="Chevrette M.G."/>
            <person name="De Carvalho L.P.S."/>
            <person name="Shen B."/>
        </authorList>
    </citation>
    <scope>NUCLEOTIDE SEQUENCE [LARGE SCALE GENOMIC DNA]</scope>
    <source>
        <strain evidence="7 8">NPDC003040</strain>
    </source>
</reference>
<feature type="domain" description="Luciferase-like" evidence="6">
    <location>
        <begin position="17"/>
        <end position="243"/>
    </location>
</feature>
<keyword evidence="3" id="KW-0560">Oxidoreductase</keyword>
<dbReference type="Proteomes" id="UP001601948">
    <property type="component" value="Unassembled WGS sequence"/>
</dbReference>